<accession>A0A172S080</accession>
<dbReference type="PANTHER" id="PTHR30535:SF34">
    <property type="entry name" value="MOLYBDATE-BINDING PROTEIN MOLA"/>
    <property type="match status" value="1"/>
</dbReference>
<dbReference type="InterPro" id="IPR002491">
    <property type="entry name" value="ABC_transptr_periplasmic_BD"/>
</dbReference>
<feature type="domain" description="Fe/B12 periplasmic-binding" evidence="3">
    <location>
        <begin position="64"/>
        <end position="338"/>
    </location>
</feature>
<evidence type="ECO:0000313" key="4">
    <source>
        <dbReference type="EMBL" id="SEO38520.1"/>
    </source>
</evidence>
<feature type="signal peptide" evidence="2">
    <location>
        <begin position="1"/>
        <end position="23"/>
    </location>
</feature>
<dbReference type="SUPFAM" id="SSF53807">
    <property type="entry name" value="Helical backbone' metal receptor"/>
    <property type="match status" value="1"/>
</dbReference>
<sequence>MRKHLKVAVALAFAACLAVFALAGCSTSNGTSGSSSNSSATTDSATKTVVDAYGRSVEVPANAQTAATVGSGARFVVYAGAQDKLIAVTEMETDPAMNRPYAIVYKDLFANLPATSNGNHLMETNVNEEQLMELNPDVIISSRSAEECDALQEATGIPVIGISYQNQLFTENVYKSITCVAQALGTEDHAAEVVAKLKEWDADLTSRTANIPNDQKPTVYVGAVNYKGAKSFTGTYANYAPLVELNAINVADSTGQDGAVDVDLEQIANWDPDYMFLNAGNMDLMKEDYANNQALFDSLKAFQNGNLYTQPFFNFNGTNIDTGICDTYFIGATIYPDAFADVDLEAKYSEIYTTLLGADFYQTMKENKMGFKSLSFS</sequence>
<evidence type="ECO:0000256" key="2">
    <source>
        <dbReference type="SAM" id="SignalP"/>
    </source>
</evidence>
<reference evidence="5" key="1">
    <citation type="submission" date="2016-10" db="EMBL/GenBank/DDBJ databases">
        <authorList>
            <person name="Varghese N."/>
        </authorList>
    </citation>
    <scope>NUCLEOTIDE SEQUENCE [LARGE SCALE GENOMIC DNA]</scope>
    <source>
        <strain evidence="5">DSM 21843</strain>
    </source>
</reference>
<dbReference type="KEGG" id="ddt:AAY81_09375"/>
<dbReference type="Proteomes" id="UP000182975">
    <property type="component" value="Unassembled WGS sequence"/>
</dbReference>
<comment type="similarity">
    <text evidence="1">Belongs to the bacterial solute-binding protein 8 family.</text>
</comment>
<name>A0A172S080_9ACTN</name>
<keyword evidence="2" id="KW-0732">Signal</keyword>
<dbReference type="PROSITE" id="PS51257">
    <property type="entry name" value="PROKAR_LIPOPROTEIN"/>
    <property type="match status" value="1"/>
</dbReference>
<dbReference type="EMBL" id="FOEC01000001">
    <property type="protein sequence ID" value="SEO38520.1"/>
    <property type="molecule type" value="Genomic_DNA"/>
</dbReference>
<dbReference type="PROSITE" id="PS50983">
    <property type="entry name" value="FE_B12_PBP"/>
    <property type="match status" value="1"/>
</dbReference>
<dbReference type="Pfam" id="PF01497">
    <property type="entry name" value="Peripla_BP_2"/>
    <property type="match status" value="1"/>
</dbReference>
<gene>
    <name evidence="4" type="ORF">SAMN02910314_00072</name>
</gene>
<evidence type="ECO:0000259" key="3">
    <source>
        <dbReference type="PROSITE" id="PS50983"/>
    </source>
</evidence>
<dbReference type="InterPro" id="IPR050902">
    <property type="entry name" value="ABC_Transporter_SBP"/>
</dbReference>
<dbReference type="STRING" id="79604.AAY81_09375"/>
<dbReference type="OrthoDB" id="9797850at2"/>
<dbReference type="PANTHER" id="PTHR30535">
    <property type="entry name" value="VITAMIN B12-BINDING PROTEIN"/>
    <property type="match status" value="1"/>
</dbReference>
<organism evidence="4 5">
    <name type="scientific">Denitrobacterium detoxificans</name>
    <dbReference type="NCBI Taxonomy" id="79604"/>
    <lineage>
        <taxon>Bacteria</taxon>
        <taxon>Bacillati</taxon>
        <taxon>Actinomycetota</taxon>
        <taxon>Coriobacteriia</taxon>
        <taxon>Eggerthellales</taxon>
        <taxon>Eggerthellaceae</taxon>
        <taxon>Denitrobacterium</taxon>
    </lineage>
</organism>
<dbReference type="PATRIC" id="fig|79604.3.peg.1881"/>
<dbReference type="AlphaFoldDB" id="A0A172S080"/>
<proteinExistence type="inferred from homology"/>
<dbReference type="RefSeq" id="WP_066664349.1">
    <property type="nucleotide sequence ID" value="NZ_CP011402.1"/>
</dbReference>
<feature type="chain" id="PRO_5038806372" evidence="2">
    <location>
        <begin position="24"/>
        <end position="377"/>
    </location>
</feature>
<dbReference type="Gene3D" id="3.40.50.1980">
    <property type="entry name" value="Nitrogenase molybdenum iron protein domain"/>
    <property type="match status" value="2"/>
</dbReference>
<evidence type="ECO:0000256" key="1">
    <source>
        <dbReference type="ARBA" id="ARBA00008814"/>
    </source>
</evidence>
<keyword evidence="5" id="KW-1185">Reference proteome</keyword>
<evidence type="ECO:0000313" key="5">
    <source>
        <dbReference type="Proteomes" id="UP000182975"/>
    </source>
</evidence>
<protein>
    <submittedName>
        <fullName evidence="4">Iron complex transport system substrate-binding protein</fullName>
    </submittedName>
</protein>